<reference evidence="9 10" key="1">
    <citation type="submission" date="2020-07" db="EMBL/GenBank/DDBJ databases">
        <title>Sequencing the genomes of 1000 actinobacteria strains.</title>
        <authorList>
            <person name="Klenk H.-P."/>
        </authorList>
    </citation>
    <scope>NUCLEOTIDE SEQUENCE [LARGE SCALE GENOMIC DNA]</scope>
    <source>
        <strain evidence="9 10">DSM 42178</strain>
    </source>
</reference>
<dbReference type="PANTHER" id="PTHR47359:SF3">
    <property type="entry name" value="NLP_P60 DOMAIN-CONTAINING PROTEIN-RELATED"/>
    <property type="match status" value="1"/>
</dbReference>
<sequence length="553" mass="56618">MSAAQRSSTRRSSIWRRAALRCSLVLAGAALLATAPGAVWSPALAAPDTPTAAATAPDVDAAADQAAGIDLSGLLDQLMALYEDVSAANDRYNELTDRLDRQRARVAELRAEEEEQRERVARAEEAVGALAREQYRSSGHLSELWGWISSDTPEELDAGNRLIDQAAREQANELAELQDARDALAAILAEAEASLTGVEGLTADQQEARTELLGRLDEAERMVLSLTGAQLADLQALEEARTAQAQTEFLARYPLLLRDGGRTPSDQGQAAVAYAFAQLGKPYVWGGAGPDVFDCSGLTSQAWLSAGVTIPRTSQQQWAQLPKVPVGQMRPGDLVIYYPGATHVAIYIGDGQVIHAPRPGSVIKVAPVASMHVLGAVRPDGDAPSLPEWESPEIPASATAPTGFVDVGYSTEGDRPGGTPLPPPQPAATPQPHPTGRPTAPSAGDGTGAPGSRPPSGSPSPGPTSPGSPSAGAPSPSASPSTAPSGGPSTSQSPSAPASSEPPSGDPGASASPTPSGSGSAGEPTPSDSGSAPAEGGTAPDEPDQGLLERIFG</sequence>
<keyword evidence="5" id="KW-0175">Coiled coil</keyword>
<dbReference type="SUPFAM" id="SSF54001">
    <property type="entry name" value="Cysteine proteinases"/>
    <property type="match status" value="1"/>
</dbReference>
<evidence type="ECO:0000259" key="8">
    <source>
        <dbReference type="PROSITE" id="PS51935"/>
    </source>
</evidence>
<keyword evidence="2" id="KW-0645">Protease</keyword>
<feature type="coiled-coil region" evidence="5">
    <location>
        <begin position="78"/>
        <end position="133"/>
    </location>
</feature>
<evidence type="ECO:0000256" key="7">
    <source>
        <dbReference type="SAM" id="SignalP"/>
    </source>
</evidence>
<dbReference type="RefSeq" id="WP_179814950.1">
    <property type="nucleotide sequence ID" value="NZ_JACBZD010000001.1"/>
</dbReference>
<feature type="coiled-coil region" evidence="5">
    <location>
        <begin position="160"/>
        <end position="194"/>
    </location>
</feature>
<dbReference type="Proteomes" id="UP000567795">
    <property type="component" value="Unassembled WGS sequence"/>
</dbReference>
<dbReference type="InterPro" id="IPR006311">
    <property type="entry name" value="TAT_signal"/>
</dbReference>
<name>A0A852ZVD2_9ACTN</name>
<feature type="domain" description="NlpC/P60" evidence="8">
    <location>
        <begin position="265"/>
        <end position="400"/>
    </location>
</feature>
<dbReference type="Gene3D" id="3.90.1720.10">
    <property type="entry name" value="endopeptidase domain like (from Nostoc punctiforme)"/>
    <property type="match status" value="1"/>
</dbReference>
<proteinExistence type="inferred from homology"/>
<dbReference type="PROSITE" id="PS51935">
    <property type="entry name" value="NLPC_P60"/>
    <property type="match status" value="1"/>
</dbReference>
<feature type="compositionally biased region" description="Low complexity" evidence="6">
    <location>
        <begin position="467"/>
        <end position="527"/>
    </location>
</feature>
<dbReference type="PROSITE" id="PS51318">
    <property type="entry name" value="TAT"/>
    <property type="match status" value="1"/>
</dbReference>
<dbReference type="Pfam" id="PF00877">
    <property type="entry name" value="NLPC_P60"/>
    <property type="match status" value="1"/>
</dbReference>
<dbReference type="InterPro" id="IPR038765">
    <property type="entry name" value="Papain-like_cys_pep_sf"/>
</dbReference>
<gene>
    <name evidence="9" type="ORF">FHU37_003296</name>
</gene>
<evidence type="ECO:0000313" key="10">
    <source>
        <dbReference type="Proteomes" id="UP000567795"/>
    </source>
</evidence>
<evidence type="ECO:0000256" key="4">
    <source>
        <dbReference type="ARBA" id="ARBA00022807"/>
    </source>
</evidence>
<keyword evidence="3 9" id="KW-0378">Hydrolase</keyword>
<keyword evidence="7" id="KW-0732">Signal</keyword>
<dbReference type="GO" id="GO:0008234">
    <property type="term" value="F:cysteine-type peptidase activity"/>
    <property type="evidence" value="ECO:0007669"/>
    <property type="project" value="UniProtKB-KW"/>
</dbReference>
<keyword evidence="10" id="KW-1185">Reference proteome</keyword>
<comment type="caution">
    <text evidence="9">The sequence shown here is derived from an EMBL/GenBank/DDBJ whole genome shotgun (WGS) entry which is preliminary data.</text>
</comment>
<feature type="region of interest" description="Disordered" evidence="6">
    <location>
        <begin position="379"/>
        <end position="553"/>
    </location>
</feature>
<evidence type="ECO:0000256" key="2">
    <source>
        <dbReference type="ARBA" id="ARBA00022670"/>
    </source>
</evidence>
<dbReference type="GO" id="GO:0006508">
    <property type="term" value="P:proteolysis"/>
    <property type="evidence" value="ECO:0007669"/>
    <property type="project" value="UniProtKB-KW"/>
</dbReference>
<dbReference type="EMBL" id="JACBZD010000001">
    <property type="protein sequence ID" value="NYI06353.1"/>
    <property type="molecule type" value="Genomic_DNA"/>
</dbReference>
<feature type="compositionally biased region" description="Pro residues" evidence="6">
    <location>
        <begin position="452"/>
        <end position="466"/>
    </location>
</feature>
<feature type="signal peptide" evidence="7">
    <location>
        <begin position="1"/>
        <end position="45"/>
    </location>
</feature>
<dbReference type="PANTHER" id="PTHR47359">
    <property type="entry name" value="PEPTIDOGLYCAN DL-ENDOPEPTIDASE CWLO"/>
    <property type="match status" value="1"/>
</dbReference>
<keyword evidence="4" id="KW-0788">Thiol protease</keyword>
<evidence type="ECO:0000313" key="9">
    <source>
        <dbReference type="EMBL" id="NYI06353.1"/>
    </source>
</evidence>
<feature type="chain" id="PRO_5032813826" evidence="7">
    <location>
        <begin position="46"/>
        <end position="553"/>
    </location>
</feature>
<evidence type="ECO:0000256" key="1">
    <source>
        <dbReference type="ARBA" id="ARBA00007074"/>
    </source>
</evidence>
<feature type="compositionally biased region" description="Pro residues" evidence="6">
    <location>
        <begin position="419"/>
        <end position="435"/>
    </location>
</feature>
<organism evidence="9 10">
    <name type="scientific">Allostreptomyces psammosilenae</name>
    <dbReference type="NCBI Taxonomy" id="1892865"/>
    <lineage>
        <taxon>Bacteria</taxon>
        <taxon>Bacillati</taxon>
        <taxon>Actinomycetota</taxon>
        <taxon>Actinomycetes</taxon>
        <taxon>Kitasatosporales</taxon>
        <taxon>Streptomycetaceae</taxon>
        <taxon>Allostreptomyces</taxon>
    </lineage>
</organism>
<evidence type="ECO:0000256" key="5">
    <source>
        <dbReference type="SAM" id="Coils"/>
    </source>
</evidence>
<evidence type="ECO:0000256" key="3">
    <source>
        <dbReference type="ARBA" id="ARBA00022801"/>
    </source>
</evidence>
<evidence type="ECO:0000256" key="6">
    <source>
        <dbReference type="SAM" id="MobiDB-lite"/>
    </source>
</evidence>
<accession>A0A852ZVD2</accession>
<dbReference type="AlphaFoldDB" id="A0A852ZVD2"/>
<comment type="similarity">
    <text evidence="1">Belongs to the peptidase C40 family.</text>
</comment>
<dbReference type="InterPro" id="IPR051794">
    <property type="entry name" value="PG_Endopeptidase_C40"/>
</dbReference>
<dbReference type="InterPro" id="IPR000064">
    <property type="entry name" value="NLP_P60_dom"/>
</dbReference>
<protein>
    <submittedName>
        <fullName evidence="9">Cell wall-associated NlpC family hydrolase</fullName>
    </submittedName>
</protein>